<dbReference type="Pfam" id="PF01370">
    <property type="entry name" value="Epimerase"/>
    <property type="match status" value="1"/>
</dbReference>
<keyword evidence="5" id="KW-1185">Reference proteome</keyword>
<dbReference type="PANTHER" id="PTHR11092:SF0">
    <property type="entry name" value="EPIMERASE FAMILY PROTEIN SDR39U1"/>
    <property type="match status" value="1"/>
</dbReference>
<comment type="similarity">
    <text evidence="1">Belongs to the NAD(P)-dependent epimerase/dehydratase family. SDR39U1 subfamily.</text>
</comment>
<dbReference type="PATRIC" id="fig|1237149.3.peg.4387"/>
<keyword evidence="4" id="KW-0131">Cell cycle</keyword>
<evidence type="ECO:0000259" key="2">
    <source>
        <dbReference type="Pfam" id="PF01370"/>
    </source>
</evidence>
<dbReference type="RefSeq" id="WP_009582072.1">
    <property type="nucleotide sequence ID" value="NZ_AMZN01000071.1"/>
</dbReference>
<organism evidence="4 5">
    <name type="scientific">Fulvivirga imtechensis AK7</name>
    <dbReference type="NCBI Taxonomy" id="1237149"/>
    <lineage>
        <taxon>Bacteria</taxon>
        <taxon>Pseudomonadati</taxon>
        <taxon>Bacteroidota</taxon>
        <taxon>Cytophagia</taxon>
        <taxon>Cytophagales</taxon>
        <taxon>Fulvivirgaceae</taxon>
        <taxon>Fulvivirga</taxon>
    </lineage>
</organism>
<gene>
    <name evidence="4" type="ORF">C900_04918</name>
</gene>
<dbReference type="NCBIfam" id="TIGR01777">
    <property type="entry name" value="yfcH"/>
    <property type="match status" value="1"/>
</dbReference>
<dbReference type="EMBL" id="AMZN01000071">
    <property type="protein sequence ID" value="ELR69530.1"/>
    <property type="molecule type" value="Genomic_DNA"/>
</dbReference>
<evidence type="ECO:0000313" key="5">
    <source>
        <dbReference type="Proteomes" id="UP000011135"/>
    </source>
</evidence>
<evidence type="ECO:0000313" key="4">
    <source>
        <dbReference type="EMBL" id="ELR69530.1"/>
    </source>
</evidence>
<feature type="domain" description="DUF1731" evidence="3">
    <location>
        <begin position="255"/>
        <end position="301"/>
    </location>
</feature>
<protein>
    <submittedName>
        <fullName evidence="4">Cell division inhibitor</fullName>
    </submittedName>
</protein>
<dbReference type="eggNOG" id="COG1090">
    <property type="taxonomic scope" value="Bacteria"/>
</dbReference>
<accession>L8JL45</accession>
<dbReference type="InterPro" id="IPR036291">
    <property type="entry name" value="NAD(P)-bd_dom_sf"/>
</dbReference>
<dbReference type="InterPro" id="IPR001509">
    <property type="entry name" value="Epimerase_deHydtase"/>
</dbReference>
<proteinExistence type="inferred from homology"/>
<dbReference type="CDD" id="cd05242">
    <property type="entry name" value="SDR_a8"/>
    <property type="match status" value="1"/>
</dbReference>
<feature type="domain" description="NAD-dependent epimerase/dehydratase" evidence="2">
    <location>
        <begin position="6"/>
        <end position="226"/>
    </location>
</feature>
<dbReference type="OrthoDB" id="9801773at2"/>
<comment type="caution">
    <text evidence="4">The sequence shown here is derived from an EMBL/GenBank/DDBJ whole genome shotgun (WGS) entry which is preliminary data.</text>
</comment>
<evidence type="ECO:0000256" key="1">
    <source>
        <dbReference type="ARBA" id="ARBA00009353"/>
    </source>
</evidence>
<dbReference type="GO" id="GO:0051301">
    <property type="term" value="P:cell division"/>
    <property type="evidence" value="ECO:0007669"/>
    <property type="project" value="UniProtKB-KW"/>
</dbReference>
<dbReference type="Proteomes" id="UP000011135">
    <property type="component" value="Unassembled WGS sequence"/>
</dbReference>
<sequence>MPPKRVLITGGTGLIGSRLTELLLEKNYEVRYLSRSPGKVNNVEAFEWDVKKQTMDTSAIAGVTGIINLAGAGVADKRWNQDRKKLIMASRTRSTALLKDTLRDIPNQVKVVVSASGINYYGYDTGGVVKKEASRFGDDFLATVTKAWEAEADLIADLDIRVVKMRIGMVLSRDGGALDKMKMPIKYGLGAPLGSGDQYVSWVHIDDLCRMFIYAIENENISGAYNAVTPYPVTNKQLTKEIGKALGKPVFLPKVPAFALKLALGEMASMVLGGVRASPEKIMTEGFEFKYPGLKEALSDLFA</sequence>
<dbReference type="PANTHER" id="PTHR11092">
    <property type="entry name" value="SUGAR NUCLEOTIDE EPIMERASE RELATED"/>
    <property type="match status" value="1"/>
</dbReference>
<evidence type="ECO:0000259" key="3">
    <source>
        <dbReference type="Pfam" id="PF08338"/>
    </source>
</evidence>
<dbReference type="InterPro" id="IPR010099">
    <property type="entry name" value="SDR39U1"/>
</dbReference>
<reference evidence="4 5" key="1">
    <citation type="submission" date="2012-12" db="EMBL/GenBank/DDBJ databases">
        <title>Genome assembly of Fulvivirga imtechensis AK7.</title>
        <authorList>
            <person name="Nupur N."/>
            <person name="Khatri I."/>
            <person name="Kumar R."/>
            <person name="Subramanian S."/>
            <person name="Pinnaka A."/>
        </authorList>
    </citation>
    <scope>NUCLEOTIDE SEQUENCE [LARGE SCALE GENOMIC DNA]</scope>
    <source>
        <strain evidence="4 5">AK7</strain>
    </source>
</reference>
<keyword evidence="4" id="KW-0132">Cell division</keyword>
<dbReference type="Gene3D" id="3.40.50.720">
    <property type="entry name" value="NAD(P)-binding Rossmann-like Domain"/>
    <property type="match status" value="1"/>
</dbReference>
<dbReference type="InterPro" id="IPR013549">
    <property type="entry name" value="DUF1731"/>
</dbReference>
<dbReference type="Pfam" id="PF08338">
    <property type="entry name" value="DUF1731"/>
    <property type="match status" value="1"/>
</dbReference>
<dbReference type="SUPFAM" id="SSF51735">
    <property type="entry name" value="NAD(P)-binding Rossmann-fold domains"/>
    <property type="match status" value="1"/>
</dbReference>
<dbReference type="AlphaFoldDB" id="L8JL45"/>
<name>L8JL45_9BACT</name>
<dbReference type="STRING" id="1237149.C900_04918"/>